<proteinExistence type="predicted"/>
<evidence type="ECO:0000256" key="5">
    <source>
        <dbReference type="ARBA" id="ARBA00023136"/>
    </source>
</evidence>
<feature type="transmembrane region" description="Helical" evidence="6">
    <location>
        <begin position="151"/>
        <end position="171"/>
    </location>
</feature>
<evidence type="ECO:0000256" key="2">
    <source>
        <dbReference type="ARBA" id="ARBA00022475"/>
    </source>
</evidence>
<dbReference type="InterPro" id="IPR003841">
    <property type="entry name" value="Na/Pi_transpt"/>
</dbReference>
<dbReference type="PANTHER" id="PTHR10010:SF46">
    <property type="entry name" value="SODIUM-DEPENDENT PHOSPHATE TRANSPORT PROTEIN 2B"/>
    <property type="match status" value="1"/>
</dbReference>
<feature type="transmembrane region" description="Helical" evidence="6">
    <location>
        <begin position="267"/>
        <end position="288"/>
    </location>
</feature>
<evidence type="ECO:0000313" key="8">
    <source>
        <dbReference type="Proteomes" id="UP001209854"/>
    </source>
</evidence>
<reference evidence="7 8" key="1">
    <citation type="submission" date="2022-10" db="EMBL/GenBank/DDBJ databases">
        <title>High-quality genome sequences of two octocoral-associated bacteria, Endozoicomonas euniceicola EF212 and Endozoicomonas gorgoniicola PS125.</title>
        <authorList>
            <person name="Chiou Y.-J."/>
            <person name="Chen Y.-H."/>
        </authorList>
    </citation>
    <scope>NUCLEOTIDE SEQUENCE [LARGE SCALE GENOMIC DNA]</scope>
    <source>
        <strain evidence="7 8">PS125</strain>
    </source>
</reference>
<dbReference type="EMBL" id="JAPFCC010000001">
    <property type="protein sequence ID" value="MCW7555265.1"/>
    <property type="molecule type" value="Genomic_DNA"/>
</dbReference>
<name>A0ABT3N0V4_9GAMM</name>
<feature type="transmembrane region" description="Helical" evidence="6">
    <location>
        <begin position="115"/>
        <end position="139"/>
    </location>
</feature>
<keyword evidence="4 6" id="KW-1133">Transmembrane helix</keyword>
<keyword evidence="2" id="KW-1003">Cell membrane</keyword>
<comment type="caution">
    <text evidence="7">The sequence shown here is derived from an EMBL/GenBank/DDBJ whole genome shotgun (WGS) entry which is preliminary data.</text>
</comment>
<evidence type="ECO:0000256" key="3">
    <source>
        <dbReference type="ARBA" id="ARBA00022692"/>
    </source>
</evidence>
<feature type="transmembrane region" description="Helical" evidence="6">
    <location>
        <begin position="191"/>
        <end position="209"/>
    </location>
</feature>
<evidence type="ECO:0000256" key="1">
    <source>
        <dbReference type="ARBA" id="ARBA00004651"/>
    </source>
</evidence>
<gene>
    <name evidence="7" type="ORF">NX722_22080</name>
</gene>
<organism evidence="7 8">
    <name type="scientific">Endozoicomonas gorgoniicola</name>
    <dbReference type="NCBI Taxonomy" id="1234144"/>
    <lineage>
        <taxon>Bacteria</taxon>
        <taxon>Pseudomonadati</taxon>
        <taxon>Pseudomonadota</taxon>
        <taxon>Gammaproteobacteria</taxon>
        <taxon>Oceanospirillales</taxon>
        <taxon>Endozoicomonadaceae</taxon>
        <taxon>Endozoicomonas</taxon>
    </lineage>
</organism>
<evidence type="ECO:0000313" key="7">
    <source>
        <dbReference type="EMBL" id="MCW7555265.1"/>
    </source>
</evidence>
<sequence>MLSRLFLPSALLLLIYGFWVSPEFKIIAAGVAIFLFGMVYLEQGFKVFTGGLLENILQKTTDKVWKSLSFGIVSTAILQSSSLVSVIVISFLSAGLIGLAAGVGIIFGANLGSTAGAWLVAVFGLKVKLSAYAMPMLVIGLLLKTQRAKKLNGCGFILLGIGFLFLGIHYMKEGFEAFKSAIDLAEYAMDGFAGLMVYTMIGMVATVIMQSTNATMVLTFSALAIGQLSYENALAIAIGSNIGTTITAILGAISANAEGKRLAVAHLAFNVITALLAIILIEPLINLVNQIAEYHGVASNNYTLKLAIFHTLFNILGMLILLPFLGLMVKWLQSLFRDQSAAKPLNLASHDGTEPEKAIYLNPVTLSYPDTAMRAMTRECAHLYRNALEIICYSIYLSGEKLRETDNLEELVKNWKREEQPWTIKDLYIRHIKGIYADIIQYSGALEGRLPKQQAQELFALKVACRDFVQAIKHVKHIYKNMGKYTDSENEQIREQYNQLRLCIASVLKLVDLLGVKRRYSHIREHTDQLKQELREQDKQTNTALNELIRSGQVDAYMASSLLNDSAHAHDACTNLIDGAVIMLTRDSEEYHDFDVTPEIARS</sequence>
<evidence type="ECO:0000256" key="6">
    <source>
        <dbReference type="SAM" id="Phobius"/>
    </source>
</evidence>
<feature type="transmembrane region" description="Helical" evidence="6">
    <location>
        <begin position="83"/>
        <end position="109"/>
    </location>
</feature>
<keyword evidence="8" id="KW-1185">Reference proteome</keyword>
<dbReference type="NCBIfam" id="NF037997">
    <property type="entry name" value="Na_Pi_symport"/>
    <property type="match status" value="1"/>
</dbReference>
<dbReference type="Proteomes" id="UP001209854">
    <property type="component" value="Unassembled WGS sequence"/>
</dbReference>
<dbReference type="RefSeq" id="WP_262565034.1">
    <property type="nucleotide sequence ID" value="NZ_JAPFCC010000001.1"/>
</dbReference>
<evidence type="ECO:0000256" key="4">
    <source>
        <dbReference type="ARBA" id="ARBA00022989"/>
    </source>
</evidence>
<protein>
    <submittedName>
        <fullName evidence="7">Na/Pi symporter</fullName>
    </submittedName>
</protein>
<feature type="transmembrane region" description="Helical" evidence="6">
    <location>
        <begin position="236"/>
        <end position="255"/>
    </location>
</feature>
<comment type="subcellular location">
    <subcellularLocation>
        <location evidence="1">Cell membrane</location>
        <topology evidence="1">Multi-pass membrane protein</topology>
    </subcellularLocation>
</comment>
<accession>A0ABT3N0V4</accession>
<dbReference type="Pfam" id="PF02690">
    <property type="entry name" value="Na_Pi_cotrans"/>
    <property type="match status" value="2"/>
</dbReference>
<keyword evidence="5 6" id="KW-0472">Membrane</keyword>
<dbReference type="PANTHER" id="PTHR10010">
    <property type="entry name" value="SOLUTE CARRIER FAMILY 34 SODIUM PHOSPHATE , MEMBER 2-RELATED"/>
    <property type="match status" value="1"/>
</dbReference>
<keyword evidence="3 6" id="KW-0812">Transmembrane</keyword>
<feature type="transmembrane region" description="Helical" evidence="6">
    <location>
        <begin position="308"/>
        <end position="329"/>
    </location>
</feature>